<dbReference type="GO" id="GO:0008270">
    <property type="term" value="F:zinc ion binding"/>
    <property type="evidence" value="ECO:0007669"/>
    <property type="project" value="UniProtKB-KW"/>
</dbReference>
<reference evidence="3" key="1">
    <citation type="submission" date="2021-02" db="EMBL/GenBank/DDBJ databases">
        <authorList>
            <person name="Nowell W R."/>
        </authorList>
    </citation>
    <scope>NUCLEOTIDE SEQUENCE</scope>
</reference>
<organism evidence="3 4">
    <name type="scientific">Rotaria sordida</name>
    <dbReference type="NCBI Taxonomy" id="392033"/>
    <lineage>
        <taxon>Eukaryota</taxon>
        <taxon>Metazoa</taxon>
        <taxon>Spiralia</taxon>
        <taxon>Gnathifera</taxon>
        <taxon>Rotifera</taxon>
        <taxon>Eurotatoria</taxon>
        <taxon>Bdelloidea</taxon>
        <taxon>Philodinida</taxon>
        <taxon>Philodinidae</taxon>
        <taxon>Rotaria</taxon>
    </lineage>
</organism>
<dbReference type="InterPro" id="IPR050952">
    <property type="entry name" value="TRIM-NHL_E3_ligases"/>
</dbReference>
<evidence type="ECO:0000256" key="2">
    <source>
        <dbReference type="PROSITE-ProRule" id="PRU00504"/>
    </source>
</evidence>
<dbReference type="EMBL" id="CAJNOO010008864">
    <property type="protein sequence ID" value="CAF1486666.1"/>
    <property type="molecule type" value="Genomic_DNA"/>
</dbReference>
<dbReference type="Proteomes" id="UP000663882">
    <property type="component" value="Unassembled WGS sequence"/>
</dbReference>
<evidence type="ECO:0008006" key="5">
    <source>
        <dbReference type="Google" id="ProtNLM"/>
    </source>
</evidence>
<proteinExistence type="predicted"/>
<dbReference type="PANTHER" id="PTHR24104">
    <property type="entry name" value="E3 UBIQUITIN-PROTEIN LIGASE NHLRC1-RELATED"/>
    <property type="match status" value="1"/>
</dbReference>
<dbReference type="AlphaFoldDB" id="A0A815S3Y6"/>
<keyword evidence="1" id="KW-0677">Repeat</keyword>
<dbReference type="PANTHER" id="PTHR24104:SF25">
    <property type="entry name" value="PROTEIN LIN-41"/>
    <property type="match status" value="1"/>
</dbReference>
<feature type="repeat" description="NHL" evidence="2">
    <location>
        <begin position="130"/>
        <end position="169"/>
    </location>
</feature>
<sequence length="193" mass="21887">MILNTKNNDLYVLDSGNNRILKYSIHNSSEATVIVDNLNSPTAFVMDNNINENLYIVVYNAVSNIYQIVLSSRNSPTAKNRVIKNGTNTKSFGIQLDFELNIYISEWENHRVVKWLAPKYEKYMIVAGNGSSGSEQNQLNYPQGIYVDNNGSLFIADTKNNRIQKWLQNSTIGITVATSIQIPVYMNQSHQME</sequence>
<dbReference type="SUPFAM" id="SSF101898">
    <property type="entry name" value="NHL repeat"/>
    <property type="match status" value="1"/>
</dbReference>
<evidence type="ECO:0000313" key="4">
    <source>
        <dbReference type="Proteomes" id="UP000663882"/>
    </source>
</evidence>
<gene>
    <name evidence="3" type="ORF">RFH988_LOCUS38227</name>
</gene>
<evidence type="ECO:0000256" key="1">
    <source>
        <dbReference type="ARBA" id="ARBA00022737"/>
    </source>
</evidence>
<comment type="caution">
    <text evidence="3">The sequence shown here is derived from an EMBL/GenBank/DDBJ whole genome shotgun (WGS) entry which is preliminary data.</text>
</comment>
<name>A0A815S3Y6_9BILA</name>
<evidence type="ECO:0000313" key="3">
    <source>
        <dbReference type="EMBL" id="CAF1486666.1"/>
    </source>
</evidence>
<dbReference type="InterPro" id="IPR011042">
    <property type="entry name" value="6-blade_b-propeller_TolB-like"/>
</dbReference>
<dbReference type="PROSITE" id="PS51125">
    <property type="entry name" value="NHL"/>
    <property type="match status" value="1"/>
</dbReference>
<dbReference type="Pfam" id="PF01436">
    <property type="entry name" value="NHL"/>
    <property type="match status" value="1"/>
</dbReference>
<accession>A0A815S3Y6</accession>
<dbReference type="InterPro" id="IPR001258">
    <property type="entry name" value="NHL_repeat"/>
</dbReference>
<protein>
    <recommendedName>
        <fullName evidence="5">NHL repeat-containing protein</fullName>
    </recommendedName>
</protein>
<dbReference type="Gene3D" id="2.120.10.30">
    <property type="entry name" value="TolB, C-terminal domain"/>
    <property type="match status" value="2"/>
</dbReference>
<dbReference type="OrthoDB" id="10035480at2759"/>